<dbReference type="InterPro" id="IPR023632">
    <property type="entry name" value="ATP_synth_F1_gsu_CS"/>
</dbReference>
<dbReference type="PATRIC" id="fig|743698.3.peg.122"/>
<dbReference type="GO" id="GO:0005524">
    <property type="term" value="F:ATP binding"/>
    <property type="evidence" value="ECO:0007669"/>
    <property type="project" value="UniProtKB-UniRule"/>
</dbReference>
<organism evidence="11 12">
    <name type="scientific">Spiroplasma eriocheiris</name>
    <dbReference type="NCBI Taxonomy" id="315358"/>
    <lineage>
        <taxon>Bacteria</taxon>
        <taxon>Bacillati</taxon>
        <taxon>Mycoplasmatota</taxon>
        <taxon>Mollicutes</taxon>
        <taxon>Entomoplasmatales</taxon>
        <taxon>Spiroplasmataceae</taxon>
        <taxon>Spiroplasma</taxon>
    </lineage>
</organism>
<evidence type="ECO:0000256" key="5">
    <source>
        <dbReference type="ARBA" id="ARBA00022781"/>
    </source>
</evidence>
<keyword evidence="8 10" id="KW-0139">CF(1)</keyword>
<evidence type="ECO:0000256" key="2">
    <source>
        <dbReference type="ARBA" id="ARBA00004170"/>
    </source>
</evidence>
<accession>A0A0H3XLQ8</accession>
<dbReference type="AlphaFoldDB" id="A0A0H3XLQ8"/>
<keyword evidence="6 10" id="KW-0406">Ion transport</keyword>
<dbReference type="GO" id="GO:0005886">
    <property type="term" value="C:plasma membrane"/>
    <property type="evidence" value="ECO:0007669"/>
    <property type="project" value="UniProtKB-SubCell"/>
</dbReference>
<evidence type="ECO:0000256" key="3">
    <source>
        <dbReference type="ARBA" id="ARBA00007681"/>
    </source>
</evidence>
<reference evidence="11 12" key="1">
    <citation type="journal article" date="2015" name="Genome Biol. Evol.">
        <title>Found and Lost: The Fates of Horizontally Acquired Genes in Arthropod-Symbiotic Spiroplasma.</title>
        <authorList>
            <person name="Lo W.S."/>
            <person name="Gasparich G.E."/>
            <person name="Kuo C.H."/>
        </authorList>
    </citation>
    <scope>NUCLEOTIDE SEQUENCE [LARGE SCALE GENOMIC DNA]</scope>
    <source>
        <strain evidence="12">TDA-040725-5</strain>
    </source>
</reference>
<dbReference type="PANTHER" id="PTHR11693">
    <property type="entry name" value="ATP SYNTHASE GAMMA CHAIN"/>
    <property type="match status" value="1"/>
</dbReference>
<evidence type="ECO:0000313" key="12">
    <source>
        <dbReference type="Proteomes" id="UP000035661"/>
    </source>
</evidence>
<sequence>MAVGSDLKKQITSINSISKITKAMELVATAKLKKVGKRISDSKPYFAEVYTVFNDIIGKADNSIYQAPANPKPNKKTCWLIVNSNLGLAGGYNINVNKLVMKEIKHTDHIIAIGSKAESFYKNKNFSLASVHKEVDINFSYDDARELASELLSGFNNGQYDEIKIAYTKFINNVTFEPTILQLLPIAKNSQQEVEKNDNVITEFEPDPATILASAVPMYLNAIIFSAIVESQVSEQASRRTAMENATDNASDMLEKLSLEYNRKRQAAITQEISEIVAGASAQES</sequence>
<evidence type="ECO:0000256" key="6">
    <source>
        <dbReference type="ARBA" id="ARBA00023065"/>
    </source>
</evidence>
<dbReference type="PANTHER" id="PTHR11693:SF22">
    <property type="entry name" value="ATP SYNTHASE SUBUNIT GAMMA, MITOCHONDRIAL"/>
    <property type="match status" value="1"/>
</dbReference>
<evidence type="ECO:0000256" key="1">
    <source>
        <dbReference type="ARBA" id="ARBA00003456"/>
    </source>
</evidence>
<dbReference type="STRING" id="315358.SERIO_v1c01200"/>
<dbReference type="SUPFAM" id="SSF52943">
    <property type="entry name" value="ATP synthase (F1-ATPase), gamma subunit"/>
    <property type="match status" value="1"/>
</dbReference>
<dbReference type="InterPro" id="IPR000131">
    <property type="entry name" value="ATP_synth_F1_gsu"/>
</dbReference>
<evidence type="ECO:0000256" key="10">
    <source>
        <dbReference type="HAMAP-Rule" id="MF_00815"/>
    </source>
</evidence>
<evidence type="ECO:0000313" key="11">
    <source>
        <dbReference type="EMBL" id="AKM53717.1"/>
    </source>
</evidence>
<dbReference type="GO" id="GO:0046933">
    <property type="term" value="F:proton-transporting ATP synthase activity, rotational mechanism"/>
    <property type="evidence" value="ECO:0007669"/>
    <property type="project" value="UniProtKB-UniRule"/>
</dbReference>
<evidence type="ECO:0000256" key="9">
    <source>
        <dbReference type="ARBA" id="ARBA00023310"/>
    </source>
</evidence>
<keyword evidence="5 10" id="KW-0375">Hydrogen ion transport</keyword>
<reference evidence="12" key="2">
    <citation type="submission" date="2015-06" db="EMBL/GenBank/DDBJ databases">
        <title>Complete genome sequence of Spiroplasma eriocheiris TDA-040725-5 (DSM 21848).</title>
        <authorList>
            <person name="Lo W.-S."/>
            <person name="Kuo C.-H."/>
        </authorList>
    </citation>
    <scope>NUCLEOTIDE SEQUENCE [LARGE SCALE GENOMIC DNA]</scope>
    <source>
        <strain evidence="12">TDA-040725-5</strain>
    </source>
</reference>
<dbReference type="Gene3D" id="3.40.1380.10">
    <property type="match status" value="1"/>
</dbReference>
<gene>
    <name evidence="10 11" type="primary">atpG</name>
    <name evidence="11" type="ORF">SERIO_v1c01200</name>
</gene>
<keyword evidence="4 10" id="KW-0813">Transport</keyword>
<dbReference type="Proteomes" id="UP000035661">
    <property type="component" value="Chromosome"/>
</dbReference>
<dbReference type="GO" id="GO:0042777">
    <property type="term" value="P:proton motive force-driven plasma membrane ATP synthesis"/>
    <property type="evidence" value="ECO:0007669"/>
    <property type="project" value="UniProtKB-UniRule"/>
</dbReference>
<comment type="function">
    <text evidence="1 10">Produces ATP from ADP in the presence of a proton gradient across the membrane. The gamma chain is believed to be important in regulating ATPase activity and the flow of protons through the CF(0) complex.</text>
</comment>
<dbReference type="EMBL" id="CP011856">
    <property type="protein sequence ID" value="AKM53717.1"/>
    <property type="molecule type" value="Genomic_DNA"/>
</dbReference>
<dbReference type="InterPro" id="IPR035968">
    <property type="entry name" value="ATP_synth_F1_ATPase_gsu"/>
</dbReference>
<dbReference type="Pfam" id="PF00231">
    <property type="entry name" value="ATP-synt"/>
    <property type="match status" value="1"/>
</dbReference>
<keyword evidence="12" id="KW-1185">Reference proteome</keyword>
<dbReference type="NCBIfam" id="TIGR01146">
    <property type="entry name" value="ATPsyn_F1gamma"/>
    <property type="match status" value="1"/>
</dbReference>
<dbReference type="Gene3D" id="1.10.287.80">
    <property type="entry name" value="ATP synthase, gamma subunit, helix hairpin domain"/>
    <property type="match status" value="1"/>
</dbReference>
<evidence type="ECO:0000256" key="7">
    <source>
        <dbReference type="ARBA" id="ARBA00023136"/>
    </source>
</evidence>
<dbReference type="HAMAP" id="MF_00815">
    <property type="entry name" value="ATP_synth_gamma_bact"/>
    <property type="match status" value="1"/>
</dbReference>
<keyword evidence="7 10" id="KW-0472">Membrane</keyword>
<comment type="subunit">
    <text evidence="10">F-type ATPases have 2 components, CF(1) - the catalytic core - and CF(0) - the membrane proton channel. CF(1) has five subunits: alpha(3), beta(3), gamma(1), delta(1), epsilon(1). CF(0) has three main subunits: a, b and c.</text>
</comment>
<dbReference type="GO" id="GO:0045259">
    <property type="term" value="C:proton-transporting ATP synthase complex"/>
    <property type="evidence" value="ECO:0007669"/>
    <property type="project" value="UniProtKB-KW"/>
</dbReference>
<dbReference type="PROSITE" id="PS00153">
    <property type="entry name" value="ATPASE_GAMMA"/>
    <property type="match status" value="1"/>
</dbReference>
<dbReference type="RefSeq" id="WP_047790993.1">
    <property type="nucleotide sequence ID" value="NZ_CP011856.1"/>
</dbReference>
<dbReference type="CDD" id="cd12151">
    <property type="entry name" value="F1-ATPase_gamma"/>
    <property type="match status" value="1"/>
</dbReference>
<protein>
    <recommendedName>
        <fullName evidence="10">ATP synthase gamma chain</fullName>
    </recommendedName>
    <alternativeName>
        <fullName evidence="10">ATP synthase F1 sector gamma subunit</fullName>
    </alternativeName>
    <alternativeName>
        <fullName evidence="10">F-ATPase gamma subunit</fullName>
    </alternativeName>
</protein>
<evidence type="ECO:0000256" key="8">
    <source>
        <dbReference type="ARBA" id="ARBA00023196"/>
    </source>
</evidence>
<keyword evidence="9 10" id="KW-0066">ATP synthesis</keyword>
<evidence type="ECO:0000256" key="4">
    <source>
        <dbReference type="ARBA" id="ARBA00022448"/>
    </source>
</evidence>
<comment type="similarity">
    <text evidence="3 10">Belongs to the ATPase gamma chain family.</text>
</comment>
<comment type="subcellular location">
    <subcellularLocation>
        <location evidence="10">Cell membrane</location>
        <topology evidence="10">Peripheral membrane protein</topology>
    </subcellularLocation>
    <subcellularLocation>
        <location evidence="2">Membrane</location>
        <topology evidence="2">Peripheral membrane protein</topology>
    </subcellularLocation>
</comment>
<proteinExistence type="inferred from homology"/>
<dbReference type="PRINTS" id="PR00126">
    <property type="entry name" value="ATPASEGAMMA"/>
</dbReference>
<dbReference type="KEGG" id="seri:SERIO_v1c01200"/>
<name>A0A0H3XLQ8_9MOLU</name>
<keyword evidence="10" id="KW-1003">Cell membrane</keyword>